<organism evidence="6 7">
    <name type="scientific">Pelagomonas calceolata</name>
    <dbReference type="NCBI Taxonomy" id="35677"/>
    <lineage>
        <taxon>Eukaryota</taxon>
        <taxon>Sar</taxon>
        <taxon>Stramenopiles</taxon>
        <taxon>Ochrophyta</taxon>
        <taxon>Pelagophyceae</taxon>
        <taxon>Pelagomonadales</taxon>
        <taxon>Pelagomonadaceae</taxon>
        <taxon>Pelagomonas</taxon>
    </lineage>
</organism>
<dbReference type="InterPro" id="IPR002110">
    <property type="entry name" value="Ankyrin_rpt"/>
</dbReference>
<evidence type="ECO:0000313" key="7">
    <source>
        <dbReference type="Proteomes" id="UP000789595"/>
    </source>
</evidence>
<dbReference type="Gene3D" id="1.25.40.20">
    <property type="entry name" value="Ankyrin repeat-containing domain"/>
    <property type="match status" value="1"/>
</dbReference>
<evidence type="ECO:0000256" key="4">
    <source>
        <dbReference type="SAM" id="MobiDB-lite"/>
    </source>
</evidence>
<evidence type="ECO:0000256" key="3">
    <source>
        <dbReference type="PROSITE-ProRule" id="PRU00023"/>
    </source>
</evidence>
<dbReference type="PROSITE" id="PS50297">
    <property type="entry name" value="ANK_REP_REGION"/>
    <property type="match status" value="1"/>
</dbReference>
<feature type="region of interest" description="Disordered" evidence="4">
    <location>
        <begin position="80"/>
        <end position="109"/>
    </location>
</feature>
<dbReference type="GO" id="GO:0005737">
    <property type="term" value="C:cytoplasm"/>
    <property type="evidence" value="ECO:0007669"/>
    <property type="project" value="TreeGrafter"/>
</dbReference>
<dbReference type="InterPro" id="IPR050745">
    <property type="entry name" value="Multifunctional_regulatory"/>
</dbReference>
<feature type="chain" id="PRO_5035162048" evidence="5">
    <location>
        <begin position="18"/>
        <end position="430"/>
    </location>
</feature>
<dbReference type="PANTHER" id="PTHR24189:SF50">
    <property type="entry name" value="ANKYRIN REPEAT AND SOCS BOX PROTEIN 2"/>
    <property type="match status" value="1"/>
</dbReference>
<feature type="signal peptide" evidence="5">
    <location>
        <begin position="1"/>
        <end position="17"/>
    </location>
</feature>
<dbReference type="AlphaFoldDB" id="A0A8J2SDA0"/>
<dbReference type="InterPro" id="IPR036770">
    <property type="entry name" value="Ankyrin_rpt-contain_sf"/>
</dbReference>
<keyword evidence="5" id="KW-0732">Signal</keyword>
<dbReference type="GO" id="GO:0005634">
    <property type="term" value="C:nucleus"/>
    <property type="evidence" value="ECO:0007669"/>
    <property type="project" value="TreeGrafter"/>
</dbReference>
<feature type="compositionally biased region" description="Polar residues" evidence="4">
    <location>
        <begin position="96"/>
        <end position="106"/>
    </location>
</feature>
<accession>A0A8J2SDA0</accession>
<proteinExistence type="predicted"/>
<evidence type="ECO:0000256" key="1">
    <source>
        <dbReference type="ARBA" id="ARBA00022737"/>
    </source>
</evidence>
<evidence type="ECO:0000256" key="5">
    <source>
        <dbReference type="SAM" id="SignalP"/>
    </source>
</evidence>
<dbReference type="PROSITE" id="PS50088">
    <property type="entry name" value="ANK_REPEAT"/>
    <property type="match status" value="1"/>
</dbReference>
<dbReference type="SUPFAM" id="SSF48403">
    <property type="entry name" value="Ankyrin repeat"/>
    <property type="match status" value="1"/>
</dbReference>
<dbReference type="PANTHER" id="PTHR24189">
    <property type="entry name" value="MYOTROPHIN"/>
    <property type="match status" value="1"/>
</dbReference>
<evidence type="ECO:0000313" key="6">
    <source>
        <dbReference type="EMBL" id="CAH0369493.1"/>
    </source>
</evidence>
<keyword evidence="1" id="KW-0677">Repeat</keyword>
<name>A0A8J2SDA0_9STRA</name>
<feature type="repeat" description="ANK" evidence="3">
    <location>
        <begin position="225"/>
        <end position="257"/>
    </location>
</feature>
<dbReference type="Pfam" id="PF12796">
    <property type="entry name" value="Ank_2"/>
    <property type="match status" value="1"/>
</dbReference>
<keyword evidence="7" id="KW-1185">Reference proteome</keyword>
<dbReference type="EMBL" id="CAKKNE010000002">
    <property type="protein sequence ID" value="CAH0369493.1"/>
    <property type="molecule type" value="Genomic_DNA"/>
</dbReference>
<gene>
    <name evidence="6" type="ORF">PECAL_2P26160</name>
</gene>
<comment type="caution">
    <text evidence="6">The sequence shown here is derived from an EMBL/GenBank/DDBJ whole genome shotgun (WGS) entry which is preliminary data.</text>
</comment>
<dbReference type="Proteomes" id="UP000789595">
    <property type="component" value="Unassembled WGS sequence"/>
</dbReference>
<dbReference type="OrthoDB" id="163438at2759"/>
<reference evidence="6" key="1">
    <citation type="submission" date="2021-11" db="EMBL/GenBank/DDBJ databases">
        <authorList>
            <consortium name="Genoscope - CEA"/>
            <person name="William W."/>
        </authorList>
    </citation>
    <scope>NUCLEOTIDE SEQUENCE</scope>
</reference>
<dbReference type="SMART" id="SM00248">
    <property type="entry name" value="ANK"/>
    <property type="match status" value="4"/>
</dbReference>
<protein>
    <submittedName>
        <fullName evidence="6">Uncharacterized protein</fullName>
    </submittedName>
</protein>
<evidence type="ECO:0000256" key="2">
    <source>
        <dbReference type="ARBA" id="ARBA00023043"/>
    </source>
</evidence>
<sequence length="430" mass="44982">MCLRLVASLAALAVAQQEPESYVRPSSMNLDAYKKAKDEAAMLRLLLANPNAGDAAYYSQLVDIAAELGHCHVLDNALARGGHPHGESGSGPAPQGTDSWMEVSSSDDAEKWKGALGEDQAHKVKVDEHATQHPIGVVDHVVDKRPLPLTFACIVQSPAAVECVRSLLEAGADPDAGGGMLAPLNMIVNGGPGAARSASQRAVELAITKMLLAAGADPNASEPFQGCSAAFYAAQKGLDDILEVLVENGADLEMANKGGTNPMMLAAAIFDVPVEAAGGTEATARLLVRLGAKLEPPKAIELELSNGIPTLPENNFLRYGKTELANLVRYVIRNGGDTASPNSRVNPEALALREQLVDEFEAAAARFVVGDAVVLQNVSATYNGLVGTIAGPINSKLSFPVRVAREGLPPKINVKSSNLAAAEDTYSDEL</sequence>
<keyword evidence="2 3" id="KW-0040">ANK repeat</keyword>